<keyword evidence="3 5" id="KW-0863">Zinc-finger</keyword>
<evidence type="ECO:0000256" key="4">
    <source>
        <dbReference type="ARBA" id="ARBA00022833"/>
    </source>
</evidence>
<dbReference type="GO" id="GO:0000977">
    <property type="term" value="F:RNA polymerase II transcription regulatory region sequence-specific DNA binding"/>
    <property type="evidence" value="ECO:0007669"/>
    <property type="project" value="TreeGrafter"/>
</dbReference>
<dbReference type="PANTHER" id="PTHR24409">
    <property type="entry name" value="ZINC FINGER PROTEIN 142"/>
    <property type="match status" value="1"/>
</dbReference>
<name>A0A6A6AXA2_9PEZI</name>
<dbReference type="GO" id="GO:0000981">
    <property type="term" value="F:DNA-binding transcription factor activity, RNA polymerase II-specific"/>
    <property type="evidence" value="ECO:0007669"/>
    <property type="project" value="TreeGrafter"/>
</dbReference>
<dbReference type="RefSeq" id="XP_033392098.1">
    <property type="nucleotide sequence ID" value="XM_033545075.1"/>
</dbReference>
<dbReference type="InterPro" id="IPR036236">
    <property type="entry name" value="Znf_C2H2_sf"/>
</dbReference>
<reference evidence="7" key="1">
    <citation type="journal article" date="2020" name="Stud. Mycol.">
        <title>101 Dothideomycetes genomes: a test case for predicting lifestyles and emergence of pathogens.</title>
        <authorList>
            <person name="Haridas S."/>
            <person name="Albert R."/>
            <person name="Binder M."/>
            <person name="Bloem J."/>
            <person name="Labutti K."/>
            <person name="Salamov A."/>
            <person name="Andreopoulos B."/>
            <person name="Baker S."/>
            <person name="Barry K."/>
            <person name="Bills G."/>
            <person name="Bluhm B."/>
            <person name="Cannon C."/>
            <person name="Castanera R."/>
            <person name="Culley D."/>
            <person name="Daum C."/>
            <person name="Ezra D."/>
            <person name="Gonzalez J."/>
            <person name="Henrissat B."/>
            <person name="Kuo A."/>
            <person name="Liang C."/>
            <person name="Lipzen A."/>
            <person name="Lutzoni F."/>
            <person name="Magnuson J."/>
            <person name="Mondo S."/>
            <person name="Nolan M."/>
            <person name="Ohm R."/>
            <person name="Pangilinan J."/>
            <person name="Park H.-J."/>
            <person name="Ramirez L."/>
            <person name="Alfaro M."/>
            <person name="Sun H."/>
            <person name="Tritt A."/>
            <person name="Yoshinaga Y."/>
            <person name="Zwiers L.-H."/>
            <person name="Turgeon B."/>
            <person name="Goodwin S."/>
            <person name="Spatafora J."/>
            <person name="Crous P."/>
            <person name="Grigoriev I."/>
        </authorList>
    </citation>
    <scope>NUCLEOTIDE SEQUENCE</scope>
    <source>
        <strain evidence="7">CBS 121167</strain>
    </source>
</reference>
<proteinExistence type="predicted"/>
<feature type="domain" description="C2H2-type" evidence="6">
    <location>
        <begin position="40"/>
        <end position="69"/>
    </location>
</feature>
<sequence>MDDTNHWAPIFECETCTSQFRSQNAANQHMNALGHWAPSFPCETCGKMFRTQGAANQHMNKLGHWAPRVPCETCGLKFFTQNAANDHMKAEGHYENYCEACDISFQNGNNLRMHLNSKVHRSGIKCPFCSSKYTTASGLIHHLERNSCPRAPQLNRETIHRMVSQRDPHGAITNKQIGWHAEENTTYTVTDRAFNGIAWECYLCHKLFSTCNALNSHANSPVHQQKVYHCPSPKSRCGKQFSTLAALFNHLESETCGFMRFEKVQQQFGNLLQRGRIITF</sequence>
<gene>
    <name evidence="7" type="ORF">K452DRAFT_329736</name>
</gene>
<dbReference type="Pfam" id="PF12874">
    <property type="entry name" value="zf-met"/>
    <property type="match status" value="1"/>
</dbReference>
<dbReference type="SUPFAM" id="SSF57667">
    <property type="entry name" value="beta-beta-alpha zinc fingers"/>
    <property type="match status" value="2"/>
</dbReference>
<protein>
    <recommendedName>
        <fullName evidence="6">C2H2-type domain-containing protein</fullName>
    </recommendedName>
</protein>
<dbReference type="Pfam" id="PF00096">
    <property type="entry name" value="zf-C2H2"/>
    <property type="match status" value="1"/>
</dbReference>
<dbReference type="Pfam" id="PF12171">
    <property type="entry name" value="zf-C2H2_jaz"/>
    <property type="match status" value="1"/>
</dbReference>
<feature type="domain" description="C2H2-type" evidence="6">
    <location>
        <begin position="199"/>
        <end position="223"/>
    </location>
</feature>
<keyword evidence="4" id="KW-0862">Zinc</keyword>
<dbReference type="GeneID" id="54302570"/>
<dbReference type="GO" id="GO:0005634">
    <property type="term" value="C:nucleus"/>
    <property type="evidence" value="ECO:0007669"/>
    <property type="project" value="TreeGrafter"/>
</dbReference>
<evidence type="ECO:0000313" key="8">
    <source>
        <dbReference type="Proteomes" id="UP000799438"/>
    </source>
</evidence>
<dbReference type="InterPro" id="IPR022755">
    <property type="entry name" value="Znf_C2H2_jaz"/>
</dbReference>
<evidence type="ECO:0000256" key="5">
    <source>
        <dbReference type="PROSITE-ProRule" id="PRU00042"/>
    </source>
</evidence>
<dbReference type="PROSITE" id="PS50157">
    <property type="entry name" value="ZINC_FINGER_C2H2_2"/>
    <property type="match status" value="2"/>
</dbReference>
<dbReference type="OrthoDB" id="6077919at2759"/>
<dbReference type="Gene3D" id="3.30.160.60">
    <property type="entry name" value="Classic Zinc Finger"/>
    <property type="match status" value="3"/>
</dbReference>
<keyword evidence="2" id="KW-0677">Repeat</keyword>
<dbReference type="AlphaFoldDB" id="A0A6A6AXA2"/>
<organism evidence="7 8">
    <name type="scientific">Aplosporella prunicola CBS 121167</name>
    <dbReference type="NCBI Taxonomy" id="1176127"/>
    <lineage>
        <taxon>Eukaryota</taxon>
        <taxon>Fungi</taxon>
        <taxon>Dikarya</taxon>
        <taxon>Ascomycota</taxon>
        <taxon>Pezizomycotina</taxon>
        <taxon>Dothideomycetes</taxon>
        <taxon>Dothideomycetes incertae sedis</taxon>
        <taxon>Botryosphaeriales</taxon>
        <taxon>Aplosporellaceae</taxon>
        <taxon>Aplosporella</taxon>
    </lineage>
</organism>
<dbReference type="InterPro" id="IPR013087">
    <property type="entry name" value="Znf_C2H2_type"/>
</dbReference>
<keyword evidence="1" id="KW-0479">Metal-binding</keyword>
<evidence type="ECO:0000259" key="6">
    <source>
        <dbReference type="PROSITE" id="PS50157"/>
    </source>
</evidence>
<dbReference type="PANTHER" id="PTHR24409:SF295">
    <property type="entry name" value="AZ2-RELATED"/>
    <property type="match status" value="1"/>
</dbReference>
<accession>A0A6A6AXA2</accession>
<evidence type="ECO:0000256" key="1">
    <source>
        <dbReference type="ARBA" id="ARBA00022723"/>
    </source>
</evidence>
<dbReference type="EMBL" id="ML995523">
    <property type="protein sequence ID" value="KAF2136380.1"/>
    <property type="molecule type" value="Genomic_DNA"/>
</dbReference>
<dbReference type="SMART" id="SM00355">
    <property type="entry name" value="ZnF_C2H2"/>
    <property type="match status" value="6"/>
</dbReference>
<evidence type="ECO:0000313" key="7">
    <source>
        <dbReference type="EMBL" id="KAF2136380.1"/>
    </source>
</evidence>
<dbReference type="Proteomes" id="UP000799438">
    <property type="component" value="Unassembled WGS sequence"/>
</dbReference>
<keyword evidence="8" id="KW-1185">Reference proteome</keyword>
<evidence type="ECO:0000256" key="2">
    <source>
        <dbReference type="ARBA" id="ARBA00022737"/>
    </source>
</evidence>
<dbReference type="GO" id="GO:0008270">
    <property type="term" value="F:zinc ion binding"/>
    <property type="evidence" value="ECO:0007669"/>
    <property type="project" value="UniProtKB-KW"/>
</dbReference>
<dbReference type="PROSITE" id="PS00028">
    <property type="entry name" value="ZINC_FINGER_C2H2_1"/>
    <property type="match status" value="3"/>
</dbReference>
<evidence type="ECO:0000256" key="3">
    <source>
        <dbReference type="ARBA" id="ARBA00022771"/>
    </source>
</evidence>